<comment type="caution">
    <text evidence="6">The sequence shown here is derived from an EMBL/GenBank/DDBJ whole genome shotgun (WGS) entry which is preliminary data.</text>
</comment>
<dbReference type="Pfam" id="PF09745">
    <property type="entry name" value="NSRP1_N"/>
    <property type="match status" value="1"/>
</dbReference>
<feature type="compositionally biased region" description="Basic and acidic residues" evidence="4">
    <location>
        <begin position="161"/>
        <end position="171"/>
    </location>
</feature>
<organism evidence="6 7">
    <name type="scientific">Fasciolopsis buskii</name>
    <dbReference type="NCBI Taxonomy" id="27845"/>
    <lineage>
        <taxon>Eukaryota</taxon>
        <taxon>Metazoa</taxon>
        <taxon>Spiralia</taxon>
        <taxon>Lophotrochozoa</taxon>
        <taxon>Platyhelminthes</taxon>
        <taxon>Trematoda</taxon>
        <taxon>Digenea</taxon>
        <taxon>Plagiorchiida</taxon>
        <taxon>Echinostomata</taxon>
        <taxon>Echinostomatoidea</taxon>
        <taxon>Fasciolidae</taxon>
        <taxon>Fasciolopsis</taxon>
    </lineage>
</organism>
<evidence type="ECO:0000256" key="1">
    <source>
        <dbReference type="ARBA" id="ARBA00010126"/>
    </source>
</evidence>
<keyword evidence="2 3" id="KW-0175">Coiled coil</keyword>
<name>A0A8E0S4V3_9TREM</name>
<proteinExistence type="inferred from homology"/>
<feature type="domain" description="Nuclear speckle splicing regulatory protein 1 N-terminal" evidence="5">
    <location>
        <begin position="66"/>
        <end position="150"/>
    </location>
</feature>
<keyword evidence="7" id="KW-1185">Reference proteome</keyword>
<dbReference type="GO" id="GO:0000381">
    <property type="term" value="P:regulation of alternative mRNA splicing, via spliceosome"/>
    <property type="evidence" value="ECO:0007669"/>
    <property type="project" value="InterPro"/>
</dbReference>
<evidence type="ECO:0000313" key="6">
    <source>
        <dbReference type="EMBL" id="KAA0201105.1"/>
    </source>
</evidence>
<dbReference type="InterPro" id="IPR042816">
    <property type="entry name" value="Nsrp1"/>
</dbReference>
<evidence type="ECO:0000313" key="7">
    <source>
        <dbReference type="Proteomes" id="UP000728185"/>
    </source>
</evidence>
<dbReference type="PANTHER" id="PTHR31938:SF4">
    <property type="entry name" value="NUCLEAR SPECKLE SPLICING REGULATORY PROTEIN 1"/>
    <property type="match status" value="1"/>
</dbReference>
<dbReference type="EMBL" id="LUCM01000101">
    <property type="protein sequence ID" value="KAA0201105.1"/>
    <property type="molecule type" value="Genomic_DNA"/>
</dbReference>
<gene>
    <name evidence="6" type="ORF">FBUS_00456</name>
</gene>
<protein>
    <submittedName>
        <fullName evidence="6">Nuclear speckle splicing regulatory protein 1</fullName>
    </submittedName>
</protein>
<dbReference type="PANTHER" id="PTHR31938">
    <property type="entry name" value="NUCLEAR SPECKLE SPLICING REGULATORY PROTEIN 1"/>
    <property type="match status" value="1"/>
</dbReference>
<evidence type="ECO:0000259" key="5">
    <source>
        <dbReference type="Pfam" id="PF09745"/>
    </source>
</evidence>
<feature type="coiled-coil region" evidence="3">
    <location>
        <begin position="90"/>
        <end position="142"/>
    </location>
</feature>
<accession>A0A8E0S4V3</accession>
<feature type="region of interest" description="Disordered" evidence="4">
    <location>
        <begin position="161"/>
        <end position="311"/>
    </location>
</feature>
<evidence type="ECO:0000256" key="2">
    <source>
        <dbReference type="ARBA" id="ARBA00023054"/>
    </source>
</evidence>
<feature type="compositionally biased region" description="Polar residues" evidence="4">
    <location>
        <begin position="222"/>
        <end position="232"/>
    </location>
</feature>
<comment type="similarity">
    <text evidence="1">Belongs to the NSRP1 family.</text>
</comment>
<evidence type="ECO:0000256" key="4">
    <source>
        <dbReference type="SAM" id="MobiDB-lite"/>
    </source>
</evidence>
<dbReference type="AlphaFoldDB" id="A0A8E0S4V3"/>
<dbReference type="InterPro" id="IPR018612">
    <property type="entry name" value="NSRP1_N"/>
</dbReference>
<reference evidence="6" key="1">
    <citation type="submission" date="2019-05" db="EMBL/GenBank/DDBJ databases">
        <title>Annotation for the trematode Fasciolopsis buski.</title>
        <authorList>
            <person name="Choi Y.-J."/>
        </authorList>
    </citation>
    <scope>NUCLEOTIDE SEQUENCE</scope>
    <source>
        <strain evidence="6">HT</strain>
        <tissue evidence="6">Whole worm</tissue>
    </source>
</reference>
<dbReference type="Proteomes" id="UP000728185">
    <property type="component" value="Unassembled WGS sequence"/>
</dbReference>
<feature type="region of interest" description="Disordered" evidence="4">
    <location>
        <begin position="1"/>
        <end position="40"/>
    </location>
</feature>
<sequence length="343" mass="38872">MMDQSKGKGPYGLSFPNRAAKEKQKSAVQSVFNETSDEEENVPKLGMNCDFLKRLQKPLPGSKNDTYHAKIHQKAKYVGRLMKTAKERKIERELCAERKAQKEIEAEEDQYGDKESFVTSAYKEKLSEFRELVERREEENQREKVMDVTRQEGLGGFYRYMYDHGADERSQNHSKLPNEGEIQTDPSQKHNNAKSKAAKQMVRDDGKVKLRSVSHKPHDSGISVNLPNAPSNEDSETPSRNSPHKEADPSVTNVKRPLTERSRRLSPNEPPKKSVCGNKTEKNTADAPDPKSVSSAKPASRDPNFIYARPRVTTDEEIKAARQRYLARKEAGIIPVMVDSDSE</sequence>
<evidence type="ECO:0000256" key="3">
    <source>
        <dbReference type="SAM" id="Coils"/>
    </source>
</evidence>
<dbReference type="OrthoDB" id="446635at2759"/>